<dbReference type="InterPro" id="IPR021469">
    <property type="entry name" value="DUF3122"/>
</dbReference>
<dbReference type="Proteomes" id="UP000623440">
    <property type="component" value="Unassembled WGS sequence"/>
</dbReference>
<accession>A0ABR8E4Y8</accession>
<dbReference type="Pfam" id="PF11320">
    <property type="entry name" value="DUF3122"/>
    <property type="match status" value="1"/>
</dbReference>
<protein>
    <submittedName>
        <fullName evidence="2">DUF3122 domain-containing protein</fullName>
    </submittedName>
</protein>
<reference evidence="2 3" key="1">
    <citation type="journal article" date="2020" name="ISME J.">
        <title>Comparative genomics reveals insights into cyanobacterial evolution and habitat adaptation.</title>
        <authorList>
            <person name="Chen M.Y."/>
            <person name="Teng W.K."/>
            <person name="Zhao L."/>
            <person name="Hu C.X."/>
            <person name="Zhou Y.K."/>
            <person name="Han B.P."/>
            <person name="Song L.R."/>
            <person name="Shu W.S."/>
        </authorList>
    </citation>
    <scope>NUCLEOTIDE SEQUENCE [LARGE SCALE GENOMIC DNA]</scope>
    <source>
        <strain evidence="2 3">FACHB-838</strain>
    </source>
</reference>
<evidence type="ECO:0000256" key="1">
    <source>
        <dbReference type="SAM" id="Phobius"/>
    </source>
</evidence>
<dbReference type="EMBL" id="JACJSI010000520">
    <property type="protein sequence ID" value="MBD2536661.1"/>
    <property type="molecule type" value="Genomic_DNA"/>
</dbReference>
<keyword evidence="1" id="KW-1133">Transmembrane helix</keyword>
<dbReference type="RefSeq" id="WP_190947348.1">
    <property type="nucleotide sequence ID" value="NZ_JACJSI010000520.1"/>
</dbReference>
<organism evidence="2 3">
    <name type="scientific">Nostoc flagelliforme FACHB-838</name>
    <dbReference type="NCBI Taxonomy" id="2692904"/>
    <lineage>
        <taxon>Bacteria</taxon>
        <taxon>Bacillati</taxon>
        <taxon>Cyanobacteriota</taxon>
        <taxon>Cyanophyceae</taxon>
        <taxon>Nostocales</taxon>
        <taxon>Nostocaceae</taxon>
        <taxon>Nostoc</taxon>
    </lineage>
</organism>
<proteinExistence type="predicted"/>
<keyword evidence="3" id="KW-1185">Reference proteome</keyword>
<keyword evidence="1" id="KW-0472">Membrane</keyword>
<name>A0ABR8E4Y8_9NOSO</name>
<keyword evidence="1" id="KW-0812">Transmembrane</keyword>
<gene>
    <name evidence="2" type="ORF">H6G97_48410</name>
</gene>
<evidence type="ECO:0000313" key="3">
    <source>
        <dbReference type="Proteomes" id="UP000623440"/>
    </source>
</evidence>
<comment type="caution">
    <text evidence="2">The sequence shown here is derived from an EMBL/GenBank/DDBJ whole genome shotgun (WGS) entry which is preliminary data.</text>
</comment>
<feature type="transmembrane region" description="Helical" evidence="1">
    <location>
        <begin position="7"/>
        <end position="32"/>
    </location>
</feature>
<evidence type="ECO:0000313" key="2">
    <source>
        <dbReference type="EMBL" id="MBD2536661.1"/>
    </source>
</evidence>
<sequence>MYRFTQFIWHCALVVFLTLTLYVLGTANIYGWGVEEAHALLRQHHDSPGTLRYHSQVSIKDEFGYAWQVLLFKQNYNNPVKELRLRVVGFPGVVKIAHPQPLLIETKLAKLLLASDVYALTAPAPNVGEYNLTDILPKLPTTDALKLHVPTYSGKPLVLNIPNSVVTEWQWLVTEID</sequence>